<feature type="transmembrane region" description="Helical" evidence="1">
    <location>
        <begin position="69"/>
        <end position="91"/>
    </location>
</feature>
<dbReference type="RefSeq" id="WP_073288674.1">
    <property type="nucleotide sequence ID" value="NZ_FRAS01000034.1"/>
</dbReference>
<dbReference type="OrthoDB" id="893469at2"/>
<reference evidence="3" key="1">
    <citation type="submission" date="2016-11" db="EMBL/GenBank/DDBJ databases">
        <authorList>
            <person name="Varghese N."/>
            <person name="Submissions S."/>
        </authorList>
    </citation>
    <scope>NUCLEOTIDE SEQUENCE [LARGE SCALE GENOMIC DNA]</scope>
    <source>
        <strain evidence="3">DSM 18569</strain>
    </source>
</reference>
<dbReference type="AlphaFoldDB" id="A0A1M7G127"/>
<evidence type="ECO:0000313" key="2">
    <source>
        <dbReference type="EMBL" id="SHM09916.1"/>
    </source>
</evidence>
<keyword evidence="1" id="KW-0472">Membrane</keyword>
<keyword evidence="3" id="KW-1185">Reference proteome</keyword>
<keyword evidence="1" id="KW-0812">Transmembrane</keyword>
<gene>
    <name evidence="2" type="ORF">SAMN02746009_03937</name>
</gene>
<accession>A0A1M7G127</accession>
<evidence type="ECO:0000256" key="1">
    <source>
        <dbReference type="SAM" id="Phobius"/>
    </source>
</evidence>
<dbReference type="EMBL" id="FRAS01000034">
    <property type="protein sequence ID" value="SHM09916.1"/>
    <property type="molecule type" value="Genomic_DNA"/>
</dbReference>
<feature type="transmembrane region" description="Helical" evidence="1">
    <location>
        <begin position="103"/>
        <end position="122"/>
    </location>
</feature>
<protein>
    <recommendedName>
        <fullName evidence="4">TrbC/VIRB2 family protein</fullName>
    </recommendedName>
</protein>
<dbReference type="STRING" id="1121959.SAMN02746009_03937"/>
<evidence type="ECO:0000313" key="3">
    <source>
        <dbReference type="Proteomes" id="UP000183947"/>
    </source>
</evidence>
<keyword evidence="1" id="KW-1133">Transmembrane helix</keyword>
<name>A0A1M7G127_9BACT</name>
<evidence type="ECO:0008006" key="4">
    <source>
        <dbReference type="Google" id="ProtNLM"/>
    </source>
</evidence>
<dbReference type="Proteomes" id="UP000183947">
    <property type="component" value="Unassembled WGS sequence"/>
</dbReference>
<sequence length="139" mass="14286">MQTPLLTRLHQGAAQAAAGGLRLLAAGHTYQPSRAERLAMALLLATSPTLVFGQSGAGGRAVGALRSVQTIVISIVQVLFIIVLAIGLVRVVQKFISGAPDALGALGWLMGGVILWFGFNYFKEDLASAMGGGEGGVTP</sequence>
<organism evidence="2 3">
    <name type="scientific">Hymenobacter psychrotolerans DSM 18569</name>
    <dbReference type="NCBI Taxonomy" id="1121959"/>
    <lineage>
        <taxon>Bacteria</taxon>
        <taxon>Pseudomonadati</taxon>
        <taxon>Bacteroidota</taxon>
        <taxon>Cytophagia</taxon>
        <taxon>Cytophagales</taxon>
        <taxon>Hymenobacteraceae</taxon>
        <taxon>Hymenobacter</taxon>
    </lineage>
</organism>
<proteinExistence type="predicted"/>